<dbReference type="EMBL" id="LDRC01000028">
    <property type="protein sequence ID" value="KTR52536.1"/>
    <property type="molecule type" value="Genomic_DNA"/>
</dbReference>
<protein>
    <submittedName>
        <fullName evidence="1">3-deoxy-D-manno-octulosonic acid transferase</fullName>
    </submittedName>
</protein>
<dbReference type="PATRIC" id="fig|465820.4.peg.1271"/>
<dbReference type="GO" id="GO:0016740">
    <property type="term" value="F:transferase activity"/>
    <property type="evidence" value="ECO:0007669"/>
    <property type="project" value="UniProtKB-KW"/>
</dbReference>
<dbReference type="InterPro" id="IPR024524">
    <property type="entry name" value="DUF3800"/>
</dbReference>
<comment type="caution">
    <text evidence="1">The sequence shown here is derived from an EMBL/GenBank/DDBJ whole genome shotgun (WGS) entry which is preliminary data.</text>
</comment>
<dbReference type="Pfam" id="PF12686">
    <property type="entry name" value="DUF3800"/>
    <property type="match status" value="1"/>
</dbReference>
<name>A0A147DRT5_9MICO</name>
<evidence type="ECO:0000313" key="2">
    <source>
        <dbReference type="Proteomes" id="UP000072763"/>
    </source>
</evidence>
<dbReference type="Proteomes" id="UP000072763">
    <property type="component" value="Unassembled WGS sequence"/>
</dbReference>
<keyword evidence="1" id="KW-0808">Transferase</keyword>
<accession>A0A147DRT5</accession>
<dbReference type="RefSeq" id="WP_058749389.1">
    <property type="nucleotide sequence ID" value="NZ_LDRC01000028.1"/>
</dbReference>
<dbReference type="AlphaFoldDB" id="A0A147DRT5"/>
<sequence>MGSGFVVYVDESGDHSLTSINPDYPMFVLAFSVFPIDVYVDRIVPMVQRLKFDFFNHDMVVLHEREIRQSKPPFDILLNADTRAAFMRRIDELFDERFGVIATAIKKTEFRDRVGLDTSPYHVALEYGLERVFLQLQARGVARRETTVVFESRGRQEDHELEEEFDRIMQRTKMRGMPETFRFCIAHKQANSTGLQLADLVARPIGTHLLHPERPNRAWDRILQRMPKSPSGSVAGWGLKVYP</sequence>
<evidence type="ECO:0000313" key="1">
    <source>
        <dbReference type="EMBL" id="KTR52536.1"/>
    </source>
</evidence>
<organism evidence="1 2">
    <name type="scientific">Curtobacterium oceanosedimentum</name>
    <dbReference type="NCBI Taxonomy" id="465820"/>
    <lineage>
        <taxon>Bacteria</taxon>
        <taxon>Bacillati</taxon>
        <taxon>Actinomycetota</taxon>
        <taxon>Actinomycetes</taxon>
        <taxon>Micrococcales</taxon>
        <taxon>Microbacteriaceae</taxon>
        <taxon>Curtobacterium</taxon>
    </lineage>
</organism>
<proteinExistence type="predicted"/>
<gene>
    <name evidence="1" type="ORF">NS359_06040</name>
</gene>
<dbReference type="OrthoDB" id="507950at2"/>
<reference evidence="1 2" key="1">
    <citation type="journal article" date="2016" name="Front. Microbiol.">
        <title>Genomic Resource of Rice Seed Associated Bacteria.</title>
        <authorList>
            <person name="Midha S."/>
            <person name="Bansal K."/>
            <person name="Sharma S."/>
            <person name="Kumar N."/>
            <person name="Patil P.P."/>
            <person name="Chaudhry V."/>
            <person name="Patil P.B."/>
        </authorList>
    </citation>
    <scope>NUCLEOTIDE SEQUENCE [LARGE SCALE GENOMIC DNA]</scope>
    <source>
        <strain evidence="1 2">NS359</strain>
    </source>
</reference>